<proteinExistence type="predicted"/>
<evidence type="ECO:0000256" key="1">
    <source>
        <dbReference type="SAM" id="MobiDB-lite"/>
    </source>
</evidence>
<sequence length="54" mass="6480">MEIFLKIWEKRKILVLQAGNTHKQNKTSKQKRSRTEIKSKQDGSRTKIEIRQIK</sequence>
<protein>
    <submittedName>
        <fullName evidence="2">Uncharacterized protein</fullName>
    </submittedName>
</protein>
<accession>A0A397W345</accession>
<name>A0A397W345_9GLOM</name>
<evidence type="ECO:0000313" key="3">
    <source>
        <dbReference type="Proteomes" id="UP000266673"/>
    </source>
</evidence>
<evidence type="ECO:0000313" key="2">
    <source>
        <dbReference type="EMBL" id="RIB26693.1"/>
    </source>
</evidence>
<reference evidence="2 3" key="1">
    <citation type="submission" date="2018-06" db="EMBL/GenBank/DDBJ databases">
        <title>Comparative genomics reveals the genomic features of Rhizophagus irregularis, R. cerebriforme, R. diaphanum and Gigaspora rosea, and their symbiotic lifestyle signature.</title>
        <authorList>
            <person name="Morin E."/>
            <person name="San Clemente H."/>
            <person name="Chen E.C.H."/>
            <person name="De La Providencia I."/>
            <person name="Hainaut M."/>
            <person name="Kuo A."/>
            <person name="Kohler A."/>
            <person name="Murat C."/>
            <person name="Tang N."/>
            <person name="Roy S."/>
            <person name="Loubradou J."/>
            <person name="Henrissat B."/>
            <person name="Grigoriev I.V."/>
            <person name="Corradi N."/>
            <person name="Roux C."/>
            <person name="Martin F.M."/>
        </authorList>
    </citation>
    <scope>NUCLEOTIDE SEQUENCE [LARGE SCALE GENOMIC DNA]</scope>
    <source>
        <strain evidence="2 3">DAOM 194757</strain>
    </source>
</reference>
<organism evidence="2 3">
    <name type="scientific">Gigaspora rosea</name>
    <dbReference type="NCBI Taxonomy" id="44941"/>
    <lineage>
        <taxon>Eukaryota</taxon>
        <taxon>Fungi</taxon>
        <taxon>Fungi incertae sedis</taxon>
        <taxon>Mucoromycota</taxon>
        <taxon>Glomeromycotina</taxon>
        <taxon>Glomeromycetes</taxon>
        <taxon>Diversisporales</taxon>
        <taxon>Gigasporaceae</taxon>
        <taxon>Gigaspora</taxon>
    </lineage>
</organism>
<feature type="compositionally biased region" description="Basic residues" evidence="1">
    <location>
        <begin position="23"/>
        <end position="32"/>
    </location>
</feature>
<gene>
    <name evidence="2" type="ORF">C2G38_201725</name>
</gene>
<dbReference type="AlphaFoldDB" id="A0A397W345"/>
<dbReference type="Proteomes" id="UP000266673">
    <property type="component" value="Unassembled WGS sequence"/>
</dbReference>
<keyword evidence="3" id="KW-1185">Reference proteome</keyword>
<comment type="caution">
    <text evidence="2">The sequence shown here is derived from an EMBL/GenBank/DDBJ whole genome shotgun (WGS) entry which is preliminary data.</text>
</comment>
<feature type="compositionally biased region" description="Basic and acidic residues" evidence="1">
    <location>
        <begin position="33"/>
        <end position="54"/>
    </location>
</feature>
<feature type="region of interest" description="Disordered" evidence="1">
    <location>
        <begin position="19"/>
        <end position="54"/>
    </location>
</feature>
<dbReference type="EMBL" id="QKWP01000127">
    <property type="protein sequence ID" value="RIB26693.1"/>
    <property type="molecule type" value="Genomic_DNA"/>
</dbReference>